<dbReference type="EMBL" id="JBHDLJ010000016">
    <property type="protein sequence ID" value="MFB0836004.1"/>
    <property type="molecule type" value="Genomic_DNA"/>
</dbReference>
<dbReference type="Proteomes" id="UP001575652">
    <property type="component" value="Unassembled WGS sequence"/>
</dbReference>
<comment type="caution">
    <text evidence="1">The sequence shown here is derived from an EMBL/GenBank/DDBJ whole genome shotgun (WGS) entry which is preliminary data.</text>
</comment>
<evidence type="ECO:0000313" key="1">
    <source>
        <dbReference type="EMBL" id="MFB0836004.1"/>
    </source>
</evidence>
<protein>
    <recommendedName>
        <fullName evidence="3">Lipoprotein</fullName>
    </recommendedName>
</protein>
<proteinExistence type="predicted"/>
<dbReference type="RefSeq" id="WP_373973181.1">
    <property type="nucleotide sequence ID" value="NZ_JBHDLJ010000016.1"/>
</dbReference>
<name>A0ABV4USG9_9MICC</name>
<dbReference type="PROSITE" id="PS51257">
    <property type="entry name" value="PROKAR_LIPOPROTEIN"/>
    <property type="match status" value="1"/>
</dbReference>
<reference evidence="1 2" key="1">
    <citation type="submission" date="2024-09" db="EMBL/GenBank/DDBJ databases">
        <authorList>
            <person name="Salinas-Garcia M.A."/>
            <person name="Prieme A."/>
        </authorList>
    </citation>
    <scope>NUCLEOTIDE SEQUENCE [LARGE SCALE GENOMIC DNA]</scope>
    <source>
        <strain evidence="1 2">DSM 21081</strain>
    </source>
</reference>
<keyword evidence="2" id="KW-1185">Reference proteome</keyword>
<gene>
    <name evidence="1" type="ORF">ACETWP_15550</name>
</gene>
<sequence length="170" mass="16870">MEIPRAIPASGAVALAVLLGGCGADSPPRECPEIALMEGFTLVVEADSVPDIPPESVALQVCQENMCRESEVRLSPGSASVDLGCSGTAPDAACSASASRDGSLVGSWPTDDFFPGPLTATVSGEAFGPFSADLAGVERTSGAGACAHTAFQTALRVGGGKLSADDAADG</sequence>
<organism evidence="1 2">
    <name type="scientific">Arthrobacter halodurans</name>
    <dbReference type="NCBI Taxonomy" id="516699"/>
    <lineage>
        <taxon>Bacteria</taxon>
        <taxon>Bacillati</taxon>
        <taxon>Actinomycetota</taxon>
        <taxon>Actinomycetes</taxon>
        <taxon>Micrococcales</taxon>
        <taxon>Micrococcaceae</taxon>
        <taxon>Arthrobacter</taxon>
    </lineage>
</organism>
<evidence type="ECO:0000313" key="2">
    <source>
        <dbReference type="Proteomes" id="UP001575652"/>
    </source>
</evidence>
<accession>A0ABV4USG9</accession>
<evidence type="ECO:0008006" key="3">
    <source>
        <dbReference type="Google" id="ProtNLM"/>
    </source>
</evidence>